<keyword evidence="1" id="KW-0472">Membrane</keyword>
<evidence type="ECO:0000256" key="1">
    <source>
        <dbReference type="SAM" id="Phobius"/>
    </source>
</evidence>
<feature type="transmembrane region" description="Helical" evidence="1">
    <location>
        <begin position="7"/>
        <end position="26"/>
    </location>
</feature>
<name>A0A3B0XCP8_9ZZZZ</name>
<protein>
    <submittedName>
        <fullName evidence="2">Uncharacterized protein</fullName>
    </submittedName>
</protein>
<sequence>MSKLLKNIIWPVIFLGVLLAIVYYRAFLFTPDFNSPIDAVVNDASKSLDFEIPSHQLADNETPVYEQLFGKQSESKLDNNEVDADHASNDAVEIQAEELPVAENQQIIETEPQAESKDDLSIDKIVLAVKTT</sequence>
<dbReference type="AlphaFoldDB" id="A0A3B0XCP8"/>
<reference evidence="2" key="1">
    <citation type="submission" date="2018-06" db="EMBL/GenBank/DDBJ databases">
        <authorList>
            <person name="Zhirakovskaya E."/>
        </authorList>
    </citation>
    <scope>NUCLEOTIDE SEQUENCE</scope>
</reference>
<organism evidence="2">
    <name type="scientific">hydrothermal vent metagenome</name>
    <dbReference type="NCBI Taxonomy" id="652676"/>
    <lineage>
        <taxon>unclassified sequences</taxon>
        <taxon>metagenomes</taxon>
        <taxon>ecological metagenomes</taxon>
    </lineage>
</organism>
<proteinExistence type="predicted"/>
<dbReference type="EMBL" id="UOFH01000206">
    <property type="protein sequence ID" value="VAW62103.1"/>
    <property type="molecule type" value="Genomic_DNA"/>
</dbReference>
<keyword evidence="1" id="KW-0812">Transmembrane</keyword>
<gene>
    <name evidence="2" type="ORF">MNBD_GAMMA08-1517</name>
</gene>
<feature type="non-terminal residue" evidence="2">
    <location>
        <position position="132"/>
    </location>
</feature>
<evidence type="ECO:0000313" key="2">
    <source>
        <dbReference type="EMBL" id="VAW62103.1"/>
    </source>
</evidence>
<accession>A0A3B0XCP8</accession>
<keyword evidence="1" id="KW-1133">Transmembrane helix</keyword>